<evidence type="ECO:0000313" key="2">
    <source>
        <dbReference type="Proteomes" id="UP000031523"/>
    </source>
</evidence>
<reference evidence="1 2" key="1">
    <citation type="submission" date="2015-01" db="EMBL/GenBank/DDBJ databases">
        <title>Enhanced salinomycin production by adjusting the supply of polyketide extender units in Streptomyce albus DSM 41398.</title>
        <authorList>
            <person name="Lu C."/>
        </authorList>
    </citation>
    <scope>NUCLEOTIDE SEQUENCE [LARGE SCALE GENOMIC DNA]</scope>
    <source>
        <strain evidence="2">ATCC 21838 / DSM 41398 / FERM P-419 / JCM 4703 / NBRC 107858</strain>
    </source>
</reference>
<dbReference type="AlphaFoldDB" id="A0A0B5EZ65"/>
<dbReference type="KEGG" id="sals:SLNWT_6718"/>
<protein>
    <submittedName>
        <fullName evidence="1">Uncharacterized protein</fullName>
    </submittedName>
</protein>
<dbReference type="EMBL" id="CP010519">
    <property type="protein sequence ID" value="AJE87094.1"/>
    <property type="molecule type" value="Genomic_DNA"/>
</dbReference>
<name>A0A0B5EZ65_STRA4</name>
<keyword evidence="2" id="KW-1185">Reference proteome</keyword>
<gene>
    <name evidence="1" type="ORF">SLNWT_6718</name>
</gene>
<accession>A0A0B5EZ65</accession>
<dbReference type="Proteomes" id="UP000031523">
    <property type="component" value="Chromosome"/>
</dbReference>
<organism evidence="1 2">
    <name type="scientific">Streptomyces albus (strain ATCC 21838 / DSM 41398 / FERM P-419 / JCM 4703 / NBRC 107858)</name>
    <dbReference type="NCBI Taxonomy" id="1081613"/>
    <lineage>
        <taxon>Bacteria</taxon>
        <taxon>Bacillati</taxon>
        <taxon>Actinomycetota</taxon>
        <taxon>Actinomycetes</taxon>
        <taxon>Kitasatosporales</taxon>
        <taxon>Streptomycetaceae</taxon>
        <taxon>Streptomyces</taxon>
    </lineage>
</organism>
<proteinExistence type="predicted"/>
<sequence>MRANRLRFHGWIAGLGTASGTRLVLGHWPRSPLGSFSDVMAEHPDGHRVLLAPSARIAEFVSATYRFDEVRTQPVTVLRTEADWSVDAGPLRLRFTPGARTALGALLRAVPPALAANTTWTALCDLPARLLLPGVRTRGSAGGGRREWYAARDVHRITAARASWDGRDLGPLRPVVPPVRFGFGSAPPRPALTRILTTVEAAGTAAVPDTDPAEPAPES</sequence>
<evidence type="ECO:0000313" key="1">
    <source>
        <dbReference type="EMBL" id="AJE87094.1"/>
    </source>
</evidence>